<sequence>MSIWLIGAHMLQRIEQRALAILTFCEGGMCAFMTECEGMDPRGAPGLDPLWALLDTTPEGRGKDGYPERDYA</sequence>
<dbReference type="Proteomes" id="UP000255165">
    <property type="component" value="Unassembled WGS sequence"/>
</dbReference>
<name>A0A370P000_9BURK</name>
<protein>
    <submittedName>
        <fullName evidence="1">Uncharacterized protein</fullName>
    </submittedName>
</protein>
<proteinExistence type="predicted"/>
<dbReference type="EMBL" id="QKWJ01000004">
    <property type="protein sequence ID" value="RDK11199.1"/>
    <property type="molecule type" value="Genomic_DNA"/>
</dbReference>
<comment type="caution">
    <text evidence="1">The sequence shown here is derived from an EMBL/GenBank/DDBJ whole genome shotgun (WGS) entry which is preliminary data.</text>
</comment>
<organism evidence="1 2">
    <name type="scientific">Cupriavidus lacunae</name>
    <dbReference type="NCBI Taxonomy" id="2666307"/>
    <lineage>
        <taxon>Bacteria</taxon>
        <taxon>Pseudomonadati</taxon>
        <taxon>Pseudomonadota</taxon>
        <taxon>Betaproteobacteria</taxon>
        <taxon>Burkholderiales</taxon>
        <taxon>Burkholderiaceae</taxon>
        <taxon>Cupriavidus</taxon>
    </lineage>
</organism>
<accession>A0A370P000</accession>
<evidence type="ECO:0000313" key="2">
    <source>
        <dbReference type="Proteomes" id="UP000255165"/>
    </source>
</evidence>
<evidence type="ECO:0000313" key="1">
    <source>
        <dbReference type="EMBL" id="RDK11199.1"/>
    </source>
</evidence>
<keyword evidence="2" id="KW-1185">Reference proteome</keyword>
<reference evidence="2" key="1">
    <citation type="submission" date="2018-06" db="EMBL/GenBank/DDBJ databases">
        <authorList>
            <person name="Feng T."/>
            <person name="Jeon C.O."/>
        </authorList>
    </citation>
    <scope>NUCLEOTIDE SEQUENCE [LARGE SCALE GENOMIC DNA]</scope>
    <source>
        <strain evidence="2">S23</strain>
    </source>
</reference>
<dbReference type="AlphaFoldDB" id="A0A370P000"/>
<gene>
    <name evidence="1" type="ORF">DN412_05065</name>
</gene>